<dbReference type="PANTHER" id="PTHR35370">
    <property type="entry name" value="CYTOPLASMIC PROTEIN-RELATED-RELATED"/>
    <property type="match status" value="1"/>
</dbReference>
<accession>A0A3S3QFH5</accession>
<keyword evidence="2" id="KW-1185">Reference proteome</keyword>
<protein>
    <submittedName>
        <fullName evidence="1">Type VI secretion system protein ImpG</fullName>
    </submittedName>
</protein>
<dbReference type="EMBL" id="MTKO01000137">
    <property type="protein sequence ID" value="RWX42959.1"/>
    <property type="molecule type" value="Genomic_DNA"/>
</dbReference>
<organism evidence="1 2">
    <name type="scientific">Candidatus Electrothrix aarhusensis</name>
    <dbReference type="NCBI Taxonomy" id="1859131"/>
    <lineage>
        <taxon>Bacteria</taxon>
        <taxon>Pseudomonadati</taxon>
        <taxon>Thermodesulfobacteriota</taxon>
        <taxon>Desulfobulbia</taxon>
        <taxon>Desulfobulbales</taxon>
        <taxon>Desulfobulbaceae</taxon>
        <taxon>Candidatus Electrothrix</taxon>
    </lineage>
</organism>
<proteinExistence type="predicted"/>
<sequence length="580" mass="65365">MSDFKKYYQQELHNIRSLAREFSELHPAIASMLSGQSTDPDVERLLEGTAFLTGLLKQKLEDSLPEIIHLLTELVFPHFLRSIPSLTLIQFTPKSGLQETIRIPDSTALRSAKVQGTSCLFRTCFSCDVNPLRMINVEKDDVSSRNQSIILHLELTGGSLATWRPDSLSFFLGGSYTGASNLFMVLRRHLRRIVVRSGDGKYSCTLDSAMLKPGSLKRENSLLPYPGRSFDGYRLLQEYFILPSKFLYLELFGLEQWRQRGDSRRFSITFELDRLPESIATTISNDSFLLATIPAINLFPHEAEPILLDHQLDKIRVTPSMVDGRRPEVYSVDKVTGFSRGAVRKKDYTPQIGFGDQKSGGDSYTLLHSISAVHNRPEVALRFAYPSGAESLIEETLTVGLTCSDGDLSAELKPGDINQPTADTPELIDFNNLMQPTRPIDPPIAGDTLWSFLSHFSLNLFSLSDVNSLRELLRLYIFSHGRDRARVEANEKRINGIESYEVQSVNRLMRGVMMRGQHLHLSIRADHFAGTGDFYLFGLVLDEFFSEYAGMNSFTQLKITNSNSGEDFVWPVRIGSTRLL</sequence>
<dbReference type="PIRSF" id="PIRSF028304">
    <property type="entry name" value="UCP028304"/>
    <property type="match status" value="1"/>
</dbReference>
<dbReference type="NCBIfam" id="TIGR03359">
    <property type="entry name" value="VI_chp_6"/>
    <property type="match status" value="1"/>
</dbReference>
<comment type="caution">
    <text evidence="1">The sequence shown here is derived from an EMBL/GenBank/DDBJ whole genome shotgun (WGS) entry which is preliminary data.</text>
</comment>
<dbReference type="Proteomes" id="UP000287853">
    <property type="component" value="Unassembled WGS sequence"/>
</dbReference>
<evidence type="ECO:0000313" key="2">
    <source>
        <dbReference type="Proteomes" id="UP000287853"/>
    </source>
</evidence>
<gene>
    <name evidence="1" type="ORF">H206_00457</name>
</gene>
<dbReference type="InterPro" id="IPR010272">
    <property type="entry name" value="T6SS_TssF"/>
</dbReference>
<dbReference type="AlphaFoldDB" id="A0A3S3QFH5"/>
<evidence type="ECO:0000313" key="1">
    <source>
        <dbReference type="EMBL" id="RWX42959.1"/>
    </source>
</evidence>
<dbReference type="PANTHER" id="PTHR35370:SF1">
    <property type="entry name" value="TYPE VI SECRETION SYSTEM COMPONENT TSSF1"/>
    <property type="match status" value="1"/>
</dbReference>
<reference evidence="1 2" key="1">
    <citation type="submission" date="2017-01" db="EMBL/GenBank/DDBJ databases">
        <title>The cable genome- insights into the physiology and evolution of filamentous bacteria capable of sulfide oxidation via long distance electron transfer.</title>
        <authorList>
            <person name="Schreiber L."/>
            <person name="Bjerg J.T."/>
            <person name="Boggild A."/>
            <person name="Van De Vossenberg J."/>
            <person name="Meysman F."/>
            <person name="Nielsen L.P."/>
            <person name="Schramm A."/>
            <person name="Kjeldsen K.U."/>
        </authorList>
    </citation>
    <scope>NUCLEOTIDE SEQUENCE [LARGE SCALE GENOMIC DNA]</scope>
    <source>
        <strain evidence="1">MCF</strain>
    </source>
</reference>
<name>A0A3S3QFH5_9BACT</name>
<dbReference type="Pfam" id="PF05947">
    <property type="entry name" value="T6SS_TssF"/>
    <property type="match status" value="1"/>
</dbReference>